<evidence type="ECO:0000313" key="3">
    <source>
        <dbReference type="Proteomes" id="UP000694412"/>
    </source>
</evidence>
<dbReference type="GeneTree" id="ENSGT01030000235365"/>
<name>A0A8C2T106_COTJA</name>
<reference evidence="2" key="1">
    <citation type="submission" date="2015-11" db="EMBL/GenBank/DDBJ databases">
        <authorList>
            <consortium name="International Coturnix japonica Genome Analysis Consortium"/>
            <person name="Warren W."/>
            <person name="Burt D.W."/>
            <person name="Antin P.B."/>
            <person name="Lanford R."/>
            <person name="Gros J."/>
            <person name="Wilson R.K."/>
        </authorList>
    </citation>
    <scope>NUCLEOTIDE SEQUENCE [LARGE SCALE GENOMIC DNA]</scope>
</reference>
<proteinExistence type="predicted"/>
<dbReference type="Proteomes" id="UP000694412">
    <property type="component" value="Chromosome Z"/>
</dbReference>
<reference evidence="2" key="3">
    <citation type="submission" date="2025-09" db="UniProtKB">
        <authorList>
            <consortium name="Ensembl"/>
        </authorList>
    </citation>
    <scope>IDENTIFICATION</scope>
</reference>
<dbReference type="AlphaFoldDB" id="A0A8C2T106"/>
<reference evidence="2" key="2">
    <citation type="submission" date="2025-08" db="UniProtKB">
        <authorList>
            <consortium name="Ensembl"/>
        </authorList>
    </citation>
    <scope>IDENTIFICATION</scope>
</reference>
<evidence type="ECO:0000256" key="1">
    <source>
        <dbReference type="SAM" id="MobiDB-lite"/>
    </source>
</evidence>
<sequence length="450" mass="48553">MIAPADLWQTDLSPSCSFESLEGPFLSADIVLLLSVPSCCFMPQLNPFPPLPEMCQRPRWDPELHLAPDLQEYKKNEEVMLSCPEGLQPSYTHIRCSREVQNIIRGKPVYREVWLGRASSGSWIRIRSRVECVEVLEVVPGTVDVTSTTIKLNWTCSFPDACQHIQATCRLAGPSSPPCEAEELTGAEILHGKMGTFTCPPLQPFTDYTVTISVPPSTVLFSWVIRTKEAGGCPWNTMEGTFLGCFTSGEADNRVHGPAAPSEHPYPAVMVLALGLHAACGAVQKGLCKSYSRALSFLPSASSPPHCCSRCCEIHTPLVAQTVLRFAVQPDPEQKLRPSMISLCVTPSSCASSAAEAGAAAAGCQQWDSQVEGAALLPRGDRWVPAEHHGQGPAGRRLRADRAAAAEQPNHGAPAARVRPRHQIRGGRAGPHGCGSRSCSAAGLSHQRLR</sequence>
<evidence type="ECO:0000313" key="2">
    <source>
        <dbReference type="Ensembl" id="ENSCJPP00005006794.1"/>
    </source>
</evidence>
<gene>
    <name evidence="2" type="primary">LOC107305758</name>
</gene>
<dbReference type="Ensembl" id="ENSCJPT00005010602.1">
    <property type="protein sequence ID" value="ENSCJPP00005006794.1"/>
    <property type="gene ID" value="ENSCJPG00005006286.1"/>
</dbReference>
<accession>A0A8C2T106</accession>
<feature type="region of interest" description="Disordered" evidence="1">
    <location>
        <begin position="383"/>
        <end position="450"/>
    </location>
</feature>
<protein>
    <submittedName>
        <fullName evidence="2">Uncharacterized LOC107305758</fullName>
    </submittedName>
</protein>
<organism evidence="2 3">
    <name type="scientific">Coturnix japonica</name>
    <name type="common">Japanese quail</name>
    <name type="synonym">Coturnix coturnix japonica</name>
    <dbReference type="NCBI Taxonomy" id="93934"/>
    <lineage>
        <taxon>Eukaryota</taxon>
        <taxon>Metazoa</taxon>
        <taxon>Chordata</taxon>
        <taxon>Craniata</taxon>
        <taxon>Vertebrata</taxon>
        <taxon>Euteleostomi</taxon>
        <taxon>Archelosauria</taxon>
        <taxon>Archosauria</taxon>
        <taxon>Dinosauria</taxon>
        <taxon>Saurischia</taxon>
        <taxon>Theropoda</taxon>
        <taxon>Coelurosauria</taxon>
        <taxon>Aves</taxon>
        <taxon>Neognathae</taxon>
        <taxon>Galloanserae</taxon>
        <taxon>Galliformes</taxon>
        <taxon>Phasianidae</taxon>
        <taxon>Perdicinae</taxon>
        <taxon>Coturnix</taxon>
    </lineage>
</organism>
<keyword evidence="3" id="KW-1185">Reference proteome</keyword>